<dbReference type="AlphaFoldDB" id="A0A2J8MGR5"/>
<feature type="transmembrane region" description="Helical" evidence="6">
    <location>
        <begin position="121"/>
        <end position="144"/>
    </location>
</feature>
<dbReference type="EMBL" id="NBAG03000258">
    <property type="protein sequence ID" value="PNI58710.1"/>
    <property type="molecule type" value="Genomic_DNA"/>
</dbReference>
<reference evidence="8 9" key="1">
    <citation type="submission" date="2017-12" db="EMBL/GenBank/DDBJ databases">
        <title>High-resolution comparative analysis of great ape genomes.</title>
        <authorList>
            <person name="Pollen A."/>
            <person name="Hastie A."/>
            <person name="Hormozdiari F."/>
            <person name="Dougherty M."/>
            <person name="Liu R."/>
            <person name="Chaisson M."/>
            <person name="Hoppe E."/>
            <person name="Hill C."/>
            <person name="Pang A."/>
            <person name="Hillier L."/>
            <person name="Baker C."/>
            <person name="Armstrong J."/>
            <person name="Shendure J."/>
            <person name="Paten B."/>
            <person name="Wilson R."/>
            <person name="Chao H."/>
            <person name="Schneider V."/>
            <person name="Ventura M."/>
            <person name="Kronenberg Z."/>
            <person name="Murali S."/>
            <person name="Gordon D."/>
            <person name="Cantsilieris S."/>
            <person name="Munson K."/>
            <person name="Nelson B."/>
            <person name="Raja A."/>
            <person name="Underwood J."/>
            <person name="Diekhans M."/>
            <person name="Fiddes I."/>
            <person name="Haussler D."/>
            <person name="Eichler E."/>
        </authorList>
    </citation>
    <scope>NUCLEOTIDE SEQUENCE [LARGE SCALE GENOMIC DNA]</scope>
    <source>
        <strain evidence="8">Yerkes chimp pedigree #C0471</strain>
    </source>
</reference>
<evidence type="ECO:0000256" key="4">
    <source>
        <dbReference type="ARBA" id="ARBA00022989"/>
    </source>
</evidence>
<comment type="caution">
    <text evidence="8">The sequence shown here is derived from an EMBL/GenBank/DDBJ whole genome shotgun (WGS) entry which is preliminary data.</text>
</comment>
<dbReference type="Pfam" id="PF07803">
    <property type="entry name" value="GSG-1"/>
    <property type="match status" value="1"/>
</dbReference>
<feature type="transmembrane region" description="Helical" evidence="6">
    <location>
        <begin position="156"/>
        <end position="184"/>
    </location>
</feature>
<dbReference type="InterPro" id="IPR050579">
    <property type="entry name" value="PMP-22/EMP/MP20-like"/>
</dbReference>
<evidence type="ECO:0000313" key="8">
    <source>
        <dbReference type="EMBL" id="PNI58710.1"/>
    </source>
</evidence>
<sequence length="293" mass="32509">MDRAKQQQALLLLPICLALTFSLTAVVSSHWCEGTRRVVKPLCQDQPGEQHCIHFKRDNSSNGRMDNNSQAVLYIWELGDDKFIQRGFHVGLWQSCEESLNGEDEKCRSFRSVVPAEEQGVLWLSIGGEVLDIVLIMTSAILLGSRVSCRSPGFDWLRVDALVAIFMVLAGLLGMVAHMMYTAIFQITVNLGPEDWKPQTWDYGWSYCLAWGSFALCLAVSVTAMSRFTAARLEFTEKQQAQNGSRHSQHSFLEPEASESIWKTGAAPCPAEQAFRNVSGHLPPGAPGKVSIC</sequence>
<keyword evidence="3 6" id="KW-0812">Transmembrane</keyword>
<comment type="similarity">
    <text evidence="2">Belongs to the GSG1 family.</text>
</comment>
<keyword evidence="7" id="KW-0732">Signal</keyword>
<dbReference type="InterPro" id="IPR012478">
    <property type="entry name" value="GSG-1"/>
</dbReference>
<organism evidence="8 9">
    <name type="scientific">Pan troglodytes</name>
    <name type="common">Chimpanzee</name>
    <dbReference type="NCBI Taxonomy" id="9598"/>
    <lineage>
        <taxon>Eukaryota</taxon>
        <taxon>Metazoa</taxon>
        <taxon>Chordata</taxon>
        <taxon>Craniata</taxon>
        <taxon>Vertebrata</taxon>
        <taxon>Euteleostomi</taxon>
        <taxon>Mammalia</taxon>
        <taxon>Eutheria</taxon>
        <taxon>Euarchontoglires</taxon>
        <taxon>Primates</taxon>
        <taxon>Haplorrhini</taxon>
        <taxon>Catarrhini</taxon>
        <taxon>Hominidae</taxon>
        <taxon>Pan</taxon>
    </lineage>
</organism>
<keyword evidence="5 6" id="KW-0472">Membrane</keyword>
<dbReference type="FunFam" id="1.20.140.150:FF:000037">
    <property type="entry name" value="GSG1 like 2"/>
    <property type="match status" value="1"/>
</dbReference>
<feature type="signal peptide" evidence="7">
    <location>
        <begin position="1"/>
        <end position="29"/>
    </location>
</feature>
<evidence type="ECO:0000256" key="6">
    <source>
        <dbReference type="SAM" id="Phobius"/>
    </source>
</evidence>
<dbReference type="Proteomes" id="UP000236370">
    <property type="component" value="Unassembled WGS sequence"/>
</dbReference>
<evidence type="ECO:0000256" key="1">
    <source>
        <dbReference type="ARBA" id="ARBA00004141"/>
    </source>
</evidence>
<evidence type="ECO:0000313" key="9">
    <source>
        <dbReference type="Proteomes" id="UP000236370"/>
    </source>
</evidence>
<dbReference type="STRING" id="9598.ENSPTRP00000056662"/>
<evidence type="ECO:0000256" key="5">
    <source>
        <dbReference type="ARBA" id="ARBA00023136"/>
    </source>
</evidence>
<proteinExistence type="inferred from homology"/>
<comment type="subcellular location">
    <subcellularLocation>
        <location evidence="1">Membrane</location>
        <topology evidence="1">Multi-pass membrane protein</topology>
    </subcellularLocation>
</comment>
<keyword evidence="4 6" id="KW-1133">Transmembrane helix</keyword>
<dbReference type="PANTHER" id="PTHR10671">
    <property type="entry name" value="EPITHELIAL MEMBRANE PROTEIN-RELATED"/>
    <property type="match status" value="1"/>
</dbReference>
<dbReference type="GO" id="GO:0016020">
    <property type="term" value="C:membrane"/>
    <property type="evidence" value="ECO:0007669"/>
    <property type="project" value="UniProtKB-SubCell"/>
</dbReference>
<dbReference type="PANTHER" id="PTHR10671:SF40">
    <property type="entry name" value="GERM CELL-SPECIFIC GENE 1-LIKE PROTEIN 2"/>
    <property type="match status" value="1"/>
</dbReference>
<feature type="chain" id="PRO_5014380431" evidence="7">
    <location>
        <begin position="30"/>
        <end position="293"/>
    </location>
</feature>
<name>A0A2J8MGR5_PANTR</name>
<evidence type="ECO:0000256" key="3">
    <source>
        <dbReference type="ARBA" id="ARBA00022692"/>
    </source>
</evidence>
<feature type="transmembrane region" description="Helical" evidence="6">
    <location>
        <begin position="204"/>
        <end position="225"/>
    </location>
</feature>
<protein>
    <submittedName>
        <fullName evidence="8">GSG1L2 isoform 1</fullName>
    </submittedName>
</protein>
<gene>
    <name evidence="8" type="ORF">CK820_G0021142</name>
</gene>
<evidence type="ECO:0000256" key="7">
    <source>
        <dbReference type="SAM" id="SignalP"/>
    </source>
</evidence>
<accession>A0A2J8MGR5</accession>
<evidence type="ECO:0000256" key="2">
    <source>
        <dbReference type="ARBA" id="ARBA00007425"/>
    </source>
</evidence>
<dbReference type="Gene3D" id="1.20.140.150">
    <property type="match status" value="1"/>
</dbReference>